<keyword evidence="3" id="KW-1185">Reference proteome</keyword>
<proteinExistence type="predicted"/>
<accession>A0A4D9F3T1</accession>
<dbReference type="EMBL" id="QXTE01000013">
    <property type="protein sequence ID" value="TFK14018.1"/>
    <property type="molecule type" value="Genomic_DNA"/>
</dbReference>
<sequence length="111" mass="12340">MRASSESGLKNPVKPPLSLLRSALLSSQAHSLFKSQYPSARGYGRADKHSSTQPLSETGRKKHCSRDKHRQGSLTPVRSKRHKTHHGFESAHAFSQKAVHSPDRVLLTPQH</sequence>
<comment type="caution">
    <text evidence="2">The sequence shown here is derived from an EMBL/GenBank/DDBJ whole genome shotgun (WGS) entry which is preliminary data.</text>
</comment>
<dbReference type="Proteomes" id="UP000297703">
    <property type="component" value="Unassembled WGS sequence"/>
</dbReference>
<feature type="region of interest" description="Disordered" evidence="1">
    <location>
        <begin position="39"/>
        <end position="111"/>
    </location>
</feature>
<name>A0A4D9F3T1_9SAUR</name>
<feature type="compositionally biased region" description="Basic residues" evidence="1">
    <location>
        <begin position="60"/>
        <end position="71"/>
    </location>
</feature>
<reference evidence="2 3" key="2">
    <citation type="submission" date="2019-04" db="EMBL/GenBank/DDBJ databases">
        <title>The genome sequence of big-headed turtle.</title>
        <authorList>
            <person name="Gong S."/>
        </authorList>
    </citation>
    <scope>NUCLEOTIDE SEQUENCE [LARGE SCALE GENOMIC DNA]</scope>
    <source>
        <strain evidence="2">DO16091913</strain>
        <tissue evidence="2">Muscle</tissue>
    </source>
</reference>
<protein>
    <submittedName>
        <fullName evidence="2">Coiled-coil domain-containing protein 27</fullName>
    </submittedName>
</protein>
<reference evidence="2 3" key="1">
    <citation type="submission" date="2019-04" db="EMBL/GenBank/DDBJ databases">
        <title>Draft genome of the big-headed turtle Platysternon megacephalum.</title>
        <authorList>
            <person name="Gong S."/>
        </authorList>
    </citation>
    <scope>NUCLEOTIDE SEQUENCE [LARGE SCALE GENOMIC DNA]</scope>
    <source>
        <strain evidence="2">DO16091913</strain>
        <tissue evidence="2">Muscle</tissue>
    </source>
</reference>
<dbReference type="AlphaFoldDB" id="A0A4D9F3T1"/>
<organism evidence="2 3">
    <name type="scientific">Platysternon megacephalum</name>
    <name type="common">big-headed turtle</name>
    <dbReference type="NCBI Taxonomy" id="55544"/>
    <lineage>
        <taxon>Eukaryota</taxon>
        <taxon>Metazoa</taxon>
        <taxon>Chordata</taxon>
        <taxon>Craniata</taxon>
        <taxon>Vertebrata</taxon>
        <taxon>Euteleostomi</taxon>
        <taxon>Archelosauria</taxon>
        <taxon>Testudinata</taxon>
        <taxon>Testudines</taxon>
        <taxon>Cryptodira</taxon>
        <taxon>Durocryptodira</taxon>
        <taxon>Testudinoidea</taxon>
        <taxon>Platysternidae</taxon>
        <taxon>Platysternon</taxon>
    </lineage>
</organism>
<evidence type="ECO:0000313" key="2">
    <source>
        <dbReference type="EMBL" id="TFK14018.1"/>
    </source>
</evidence>
<gene>
    <name evidence="2" type="ORF">DR999_PMT02454</name>
</gene>
<evidence type="ECO:0000256" key="1">
    <source>
        <dbReference type="SAM" id="MobiDB-lite"/>
    </source>
</evidence>
<evidence type="ECO:0000313" key="3">
    <source>
        <dbReference type="Proteomes" id="UP000297703"/>
    </source>
</evidence>